<dbReference type="InterPro" id="IPR012337">
    <property type="entry name" value="RNaseH-like_sf"/>
</dbReference>
<sequence length="331" mass="37979">MQFFIKQIATQPFSALFHTPDSQLVEKDAESVRITFRNLSCIPDHIISLPIFPHSNPNVCEIFLKDSYIQNKELPSSIISSDFIECIQRFFPNHFFIATDGSKSELVIPETDILILSDSFSALSSLKNISFHSPKVIQRLAAKIHIRKNLNQNIALLWVPGHSGVSWNEKADSIAKQVSDFSPYIDWIASEDIFSHFKKQSLQIIEENYHKSKYQLLIGNIPDILTISKWTGNRVQDRLIARIISKTITTPDLLSRFNLHPDPLCRVCNEINDISHILLRCQKYASVRVILWRKLNIVSANITYDVLLSHVLVNKNHLLISVQTLKYFDID</sequence>
<reference evidence="1 2" key="1">
    <citation type="journal article" date="2019" name="Sci. Rep.">
        <title>Orb-weaving spider Araneus ventricosus genome elucidates the spidroin gene catalogue.</title>
        <authorList>
            <person name="Kono N."/>
            <person name="Nakamura H."/>
            <person name="Ohtoshi R."/>
            <person name="Moran D.A.P."/>
            <person name="Shinohara A."/>
            <person name="Yoshida Y."/>
            <person name="Fujiwara M."/>
            <person name="Mori M."/>
            <person name="Tomita M."/>
            <person name="Arakawa K."/>
        </authorList>
    </citation>
    <scope>NUCLEOTIDE SEQUENCE [LARGE SCALE GENOMIC DNA]</scope>
</reference>
<name>A0A4Y2SV33_ARAVE</name>
<organism evidence="1 2">
    <name type="scientific">Araneus ventricosus</name>
    <name type="common">Orbweaver spider</name>
    <name type="synonym">Epeira ventricosa</name>
    <dbReference type="NCBI Taxonomy" id="182803"/>
    <lineage>
        <taxon>Eukaryota</taxon>
        <taxon>Metazoa</taxon>
        <taxon>Ecdysozoa</taxon>
        <taxon>Arthropoda</taxon>
        <taxon>Chelicerata</taxon>
        <taxon>Arachnida</taxon>
        <taxon>Araneae</taxon>
        <taxon>Araneomorphae</taxon>
        <taxon>Entelegynae</taxon>
        <taxon>Araneoidea</taxon>
        <taxon>Araneidae</taxon>
        <taxon>Araneus</taxon>
    </lineage>
</organism>
<accession>A0A4Y2SV33</accession>
<evidence type="ECO:0000313" key="1">
    <source>
        <dbReference type="EMBL" id="GBN92182.1"/>
    </source>
</evidence>
<gene>
    <name evidence="1" type="ORF">AVEN_15606_1</name>
</gene>
<keyword evidence="2" id="KW-1185">Reference proteome</keyword>
<evidence type="ECO:0000313" key="2">
    <source>
        <dbReference type="Proteomes" id="UP000499080"/>
    </source>
</evidence>
<comment type="caution">
    <text evidence="1">The sequence shown here is derived from an EMBL/GenBank/DDBJ whole genome shotgun (WGS) entry which is preliminary data.</text>
</comment>
<dbReference type="EMBL" id="BGPR01024253">
    <property type="protein sequence ID" value="GBN92182.1"/>
    <property type="molecule type" value="Genomic_DNA"/>
</dbReference>
<dbReference type="SUPFAM" id="SSF53098">
    <property type="entry name" value="Ribonuclease H-like"/>
    <property type="match status" value="1"/>
</dbReference>
<dbReference type="AlphaFoldDB" id="A0A4Y2SV33"/>
<protein>
    <submittedName>
        <fullName evidence="1">Uncharacterized protein</fullName>
    </submittedName>
</protein>
<dbReference type="GO" id="GO:0003676">
    <property type="term" value="F:nucleic acid binding"/>
    <property type="evidence" value="ECO:0007669"/>
    <property type="project" value="InterPro"/>
</dbReference>
<proteinExistence type="predicted"/>
<dbReference type="Gene3D" id="3.30.420.10">
    <property type="entry name" value="Ribonuclease H-like superfamily/Ribonuclease H"/>
    <property type="match status" value="1"/>
</dbReference>
<dbReference type="InterPro" id="IPR036397">
    <property type="entry name" value="RNaseH_sf"/>
</dbReference>
<dbReference type="Proteomes" id="UP000499080">
    <property type="component" value="Unassembled WGS sequence"/>
</dbReference>